<dbReference type="AlphaFoldDB" id="A0A4S2BR05"/>
<evidence type="ECO:0000313" key="2">
    <source>
        <dbReference type="Proteomes" id="UP000309117"/>
    </source>
</evidence>
<proteinExistence type="predicted"/>
<reference evidence="1 2" key="1">
    <citation type="submission" date="2019-04" db="EMBL/GenBank/DDBJ databases">
        <title>Microbes associate with the intestines of laboratory mice.</title>
        <authorList>
            <person name="Navarre W."/>
            <person name="Wong E."/>
            <person name="Huang K."/>
            <person name="Tropini C."/>
            <person name="Ng K."/>
            <person name="Yu B."/>
        </authorList>
    </citation>
    <scope>NUCLEOTIDE SEQUENCE [LARGE SCALE GENOMIC DNA]</scope>
    <source>
        <strain evidence="1 2">NM61_E11</strain>
    </source>
</reference>
<gene>
    <name evidence="1" type="ORF">E5351_00320</name>
</gene>
<dbReference type="RefSeq" id="WP_004042446.1">
    <property type="nucleotide sequence ID" value="NZ_AQFR02000003.1"/>
</dbReference>
<dbReference type="Proteomes" id="UP000309117">
    <property type="component" value="Unassembled WGS sequence"/>
</dbReference>
<protein>
    <submittedName>
        <fullName evidence="1">HK97 gp10 family phage protein</fullName>
    </submittedName>
</protein>
<organism evidence="1 2">
    <name type="scientific">Lactobacillus intestinalis</name>
    <dbReference type="NCBI Taxonomy" id="151781"/>
    <lineage>
        <taxon>Bacteria</taxon>
        <taxon>Bacillati</taxon>
        <taxon>Bacillota</taxon>
        <taxon>Bacilli</taxon>
        <taxon>Lactobacillales</taxon>
        <taxon>Lactobacillaceae</taxon>
        <taxon>Lactobacillus</taxon>
    </lineage>
</organism>
<dbReference type="InterPro" id="IPR010064">
    <property type="entry name" value="HK97-gp10_tail"/>
</dbReference>
<dbReference type="EMBL" id="SRYV01000001">
    <property type="protein sequence ID" value="TGY17589.1"/>
    <property type="molecule type" value="Genomic_DNA"/>
</dbReference>
<accession>A0A4S2BR05</accession>
<dbReference type="Pfam" id="PF04883">
    <property type="entry name" value="HK97-gp10_like"/>
    <property type="match status" value="1"/>
</dbReference>
<name>A0A4S2BR05_9LACO</name>
<sequence length="144" mass="16249">MSLGEIDDADFQAWADRVKGRIKHGDIKRELSKSSRNIGVQALRTFKANTPVDSGGLRRAWEVDGPSHSGGGWTITLNNNMEYASYVERGHRQTPGRYVPAIGKRLKASWVPGQWFMQRSLNQVNMQLPQLITPGLWAFEKILE</sequence>
<evidence type="ECO:0000313" key="1">
    <source>
        <dbReference type="EMBL" id="TGY17589.1"/>
    </source>
</evidence>
<comment type="caution">
    <text evidence="1">The sequence shown here is derived from an EMBL/GenBank/DDBJ whole genome shotgun (WGS) entry which is preliminary data.</text>
</comment>